<reference evidence="2 3" key="1">
    <citation type="submission" date="2019-03" db="EMBL/GenBank/DDBJ databases">
        <title>Genomic Encyclopedia of Type Strains, Phase IV (KMG-IV): sequencing the most valuable type-strain genomes for metagenomic binning, comparative biology and taxonomic classification.</title>
        <authorList>
            <person name="Goeker M."/>
        </authorList>
    </citation>
    <scope>NUCLEOTIDE SEQUENCE [LARGE SCALE GENOMIC DNA]</scope>
    <source>
        <strain evidence="2 3">DSM 45934</strain>
    </source>
</reference>
<dbReference type="GO" id="GO:0004519">
    <property type="term" value="F:endonuclease activity"/>
    <property type="evidence" value="ECO:0007669"/>
    <property type="project" value="UniProtKB-KW"/>
</dbReference>
<dbReference type="InterPro" id="IPR012296">
    <property type="entry name" value="Nuclease_put_TT1808"/>
</dbReference>
<dbReference type="Proteomes" id="UP000295680">
    <property type="component" value="Unassembled WGS sequence"/>
</dbReference>
<keyword evidence="3" id="KW-1185">Reference proteome</keyword>
<dbReference type="OrthoDB" id="5524117at2"/>
<evidence type="ECO:0000313" key="2">
    <source>
        <dbReference type="EMBL" id="TCO65888.1"/>
    </source>
</evidence>
<dbReference type="InterPro" id="IPR011335">
    <property type="entry name" value="Restrct_endonuc-II-like"/>
</dbReference>
<comment type="caution">
    <text evidence="2">The sequence shown here is derived from an EMBL/GenBank/DDBJ whole genome shotgun (WGS) entry which is preliminary data.</text>
</comment>
<evidence type="ECO:0000313" key="3">
    <source>
        <dbReference type="Proteomes" id="UP000295680"/>
    </source>
</evidence>
<keyword evidence="2" id="KW-0378">Hydrolase</keyword>
<feature type="domain" description="Putative restriction endonuclease" evidence="1">
    <location>
        <begin position="21"/>
        <end position="184"/>
    </location>
</feature>
<sequence>MTALPQDWLIRRAGGWTLRDVQRLPEDYRVEVLDGALIVNPSPLPVHQRIARRLAAALEGQLPAGWQLEVDIDVMLAENPLDYVAPDIVVFPAALPLTTRPVPGNAVLLVVEVVSQGSRKEDRGSKPIAYAEAGVPYYWRVEGPASGEDVVTVYVHELPPGASRYDITGVYESKLEVELERSVSIDLTALH</sequence>
<dbReference type="AlphaFoldDB" id="A0A4R2K7T9"/>
<dbReference type="SUPFAM" id="SSF52980">
    <property type="entry name" value="Restriction endonuclease-like"/>
    <property type="match status" value="1"/>
</dbReference>
<dbReference type="CDD" id="cd06260">
    <property type="entry name" value="DUF820-like"/>
    <property type="match status" value="1"/>
</dbReference>
<dbReference type="EMBL" id="SLWS01000001">
    <property type="protein sequence ID" value="TCO65888.1"/>
    <property type="molecule type" value="Genomic_DNA"/>
</dbReference>
<dbReference type="Pfam" id="PF05685">
    <property type="entry name" value="Uma2"/>
    <property type="match status" value="1"/>
</dbReference>
<evidence type="ECO:0000259" key="1">
    <source>
        <dbReference type="Pfam" id="PF05685"/>
    </source>
</evidence>
<keyword evidence="2" id="KW-0255">Endonuclease</keyword>
<dbReference type="RefSeq" id="WP_132112612.1">
    <property type="nucleotide sequence ID" value="NZ_SLWS01000001.1"/>
</dbReference>
<keyword evidence="2" id="KW-0540">Nuclease</keyword>
<dbReference type="PANTHER" id="PTHR35400">
    <property type="entry name" value="SLR1083 PROTEIN"/>
    <property type="match status" value="1"/>
</dbReference>
<dbReference type="InterPro" id="IPR008538">
    <property type="entry name" value="Uma2"/>
</dbReference>
<organism evidence="2 3">
    <name type="scientific">Actinocrispum wychmicini</name>
    <dbReference type="NCBI Taxonomy" id="1213861"/>
    <lineage>
        <taxon>Bacteria</taxon>
        <taxon>Bacillati</taxon>
        <taxon>Actinomycetota</taxon>
        <taxon>Actinomycetes</taxon>
        <taxon>Pseudonocardiales</taxon>
        <taxon>Pseudonocardiaceae</taxon>
        <taxon>Actinocrispum</taxon>
    </lineage>
</organism>
<name>A0A4R2K7T9_9PSEU</name>
<proteinExistence type="predicted"/>
<dbReference type="PANTHER" id="PTHR35400:SF3">
    <property type="entry name" value="SLL1072 PROTEIN"/>
    <property type="match status" value="1"/>
</dbReference>
<accession>A0A4R2K7T9</accession>
<gene>
    <name evidence="2" type="ORF">EV192_1011680</name>
</gene>
<dbReference type="Gene3D" id="3.90.1570.10">
    <property type="entry name" value="tt1808, chain A"/>
    <property type="match status" value="1"/>
</dbReference>
<protein>
    <submittedName>
        <fullName evidence="2">Uma2 family endonuclease</fullName>
    </submittedName>
</protein>